<accession>A0A7J9S0B4</accession>
<dbReference type="InterPro" id="IPR014729">
    <property type="entry name" value="Rossmann-like_a/b/a_fold"/>
</dbReference>
<dbReference type="GO" id="GO:0004604">
    <property type="term" value="F:phosphoadenylyl-sulfate reductase (thioredoxin) activity"/>
    <property type="evidence" value="ECO:0007669"/>
    <property type="project" value="UniProtKB-EC"/>
</dbReference>
<dbReference type="RefSeq" id="WP_183547003.1">
    <property type="nucleotide sequence ID" value="NZ_JACHIQ010000002.1"/>
</dbReference>
<evidence type="ECO:0000313" key="3">
    <source>
        <dbReference type="Proteomes" id="UP000584706"/>
    </source>
</evidence>
<feature type="domain" description="4Fe-4S ferredoxin-type" evidence="1">
    <location>
        <begin position="457"/>
        <end position="486"/>
    </location>
</feature>
<evidence type="ECO:0000313" key="2">
    <source>
        <dbReference type="EMBL" id="MBB6067916.1"/>
    </source>
</evidence>
<dbReference type="InterPro" id="IPR017896">
    <property type="entry name" value="4Fe4S_Fe-S-bd"/>
</dbReference>
<dbReference type="PANTHER" id="PTHR43196:SF2">
    <property type="entry name" value="PHOSPHOADENOSINE PHOSPHOSULFATE REDUCTASE"/>
    <property type="match status" value="1"/>
</dbReference>
<dbReference type="InterPro" id="IPR002500">
    <property type="entry name" value="PAPS_reduct_dom"/>
</dbReference>
<protein>
    <submittedName>
        <fullName evidence="2">Phosphoadenosine phosphosulfate reductase</fullName>
        <ecNumber evidence="2">1.8.4.8</ecNumber>
    </submittedName>
</protein>
<dbReference type="EMBL" id="JACHIQ010000002">
    <property type="protein sequence ID" value="MBB6067916.1"/>
    <property type="molecule type" value="Genomic_DNA"/>
</dbReference>
<keyword evidence="2" id="KW-0560">Oxidoreductase</keyword>
<dbReference type="PANTHER" id="PTHR43196">
    <property type="entry name" value="SULFATE ADENYLYLTRANSFERASE SUBUNIT 2"/>
    <property type="match status" value="1"/>
</dbReference>
<name>A0A7J9S0B4_METMI</name>
<reference evidence="2 3" key="1">
    <citation type="submission" date="2020-08" db="EMBL/GenBank/DDBJ databases">
        <title>Genomic Encyclopedia of Type Strains, Phase IV (KMG-V): Genome sequencing to study the core and pangenomes of soil and plant-associated prokaryotes.</title>
        <authorList>
            <person name="Whitman W."/>
        </authorList>
    </citation>
    <scope>NUCLEOTIDE SEQUENCE [LARGE SCALE GENOMIC DNA]</scope>
    <source>
        <strain evidence="2 3">DSM 7078</strain>
    </source>
</reference>
<dbReference type="EC" id="1.8.4.8" evidence="2"/>
<dbReference type="PROSITE" id="PS51379">
    <property type="entry name" value="4FE4S_FER_2"/>
    <property type="match status" value="1"/>
</dbReference>
<evidence type="ECO:0000259" key="1">
    <source>
        <dbReference type="PROSITE" id="PS51379"/>
    </source>
</evidence>
<gene>
    <name evidence="2" type="ORF">HNP97_001426</name>
</gene>
<dbReference type="PROSITE" id="PS00198">
    <property type="entry name" value="4FE4S_FER_1"/>
    <property type="match status" value="1"/>
</dbReference>
<dbReference type="InterPro" id="IPR050128">
    <property type="entry name" value="Sulfate_adenylyltrnsfr_sub2"/>
</dbReference>
<dbReference type="Gene3D" id="3.40.50.620">
    <property type="entry name" value="HUPs"/>
    <property type="match status" value="1"/>
</dbReference>
<dbReference type="Proteomes" id="UP000584706">
    <property type="component" value="Unassembled WGS sequence"/>
</dbReference>
<comment type="caution">
    <text evidence="2">The sequence shown here is derived from an EMBL/GenBank/DDBJ whole genome shotgun (WGS) entry which is preliminary data.</text>
</comment>
<proteinExistence type="predicted"/>
<dbReference type="SUPFAM" id="SSF52402">
    <property type="entry name" value="Adenine nucleotide alpha hydrolases-like"/>
    <property type="match status" value="1"/>
</dbReference>
<organism evidence="2 3">
    <name type="scientific">Methanococcus maripaludis</name>
    <name type="common">Methanococcus deltae</name>
    <dbReference type="NCBI Taxonomy" id="39152"/>
    <lineage>
        <taxon>Archaea</taxon>
        <taxon>Methanobacteriati</taxon>
        <taxon>Methanobacteriota</taxon>
        <taxon>Methanomada group</taxon>
        <taxon>Methanococci</taxon>
        <taxon>Methanococcales</taxon>
        <taxon>Methanococcaceae</taxon>
        <taxon>Methanococcus</taxon>
    </lineage>
</organism>
<dbReference type="SUPFAM" id="SSF54862">
    <property type="entry name" value="4Fe-4S ferredoxins"/>
    <property type="match status" value="1"/>
</dbReference>
<dbReference type="Gene3D" id="3.30.70.20">
    <property type="match status" value="1"/>
</dbReference>
<dbReference type="AlphaFoldDB" id="A0A7J9S0B4"/>
<dbReference type="Pfam" id="PF01507">
    <property type="entry name" value="PAPS_reduct"/>
    <property type="match status" value="1"/>
</dbReference>
<sequence length="782" mass="89441">MVYKVRWDGKNSILLGDAILSEDEVVPPRPVFYEELDLLGFNENWSYPKCKSPLLWAIGRRYYYGGKVVAETKGGGLFEQPKIIFYKKKLNLDPIDLEDLIEKNHWALFKLENEAMDFIEHVFKTYESEIDHFVVSYSGGKDSQVILDLVSRALKPESYSVVFSDTQMELPPTYEAVKVSKQKYIKKYPNLNFIKLSVQHDSKELWEKFGPPSKIQRWCSPVYKTVPLLRYLKKIHDKNNIKVVVFNGVRADESGARSKHSRLSDGSKHQSQINAEIINKWNISEVFLYIFSRGLYLNKLYRQGMVRVGCGLCPYASQWSEYIAKTLYPDSIDGYLQILEKHCNNLGMAGNSAKNYIEEGQWKKRGGGNGVDPDGIHIDFIDTGKNFRIIIKQPRSNFLEWLKTLGQITYKTDKTTVIGELKIKNNTIYFSIESENNLLDICFKNTYEDISLKNKLKRIAYKSTYCLKCGACEVECPTSALVIEPELKINRKICTHCGNCVSLISKGCLVAKSLTKNMGVGKMSKKNTGFGKYQTFGMRENWLKEYFSNKNEWLIKNSLGPNQIMSMKAWLKECELMDGGQTTKLFEGLSDLFWTNENLVWTVLWTNFYYNCPPVHWYLENTHWNGNYTKKELEDIAIDCMPGNSNSTLRGGVSSLVNMFANSPIGSSLGLALVAKKGNKVVKISKEPLKNIDPITVAYSLYKFAEKNNRATDFTVSEFYDEGCNGGPYKEFGIDKNEFENILRLLQEQSILSVDLIADLDNIRLREDLSPIDIITMFGGKL</sequence>
<dbReference type="InterPro" id="IPR017900">
    <property type="entry name" value="4Fe4S_Fe_S_CS"/>
</dbReference>